<feature type="binding site" evidence="6">
    <location>
        <position position="24"/>
    </location>
    <ligand>
        <name>Ca(2+)</name>
        <dbReference type="ChEBI" id="CHEBI:29108"/>
        <label>1</label>
    </ligand>
</feature>
<feature type="binding site" evidence="6">
    <location>
        <position position="304"/>
    </location>
    <ligand>
        <name>Ca(2+)</name>
        <dbReference type="ChEBI" id="CHEBI:29108"/>
        <label>1</label>
    </ligand>
</feature>
<comment type="domain">
    <text evidence="7">A pair of annexin repeats may form one binding site for calcium and phospholipid.</text>
</comment>
<dbReference type="ExpressionAtlas" id="Q2XTE7">
    <property type="expression patterns" value="baseline"/>
</dbReference>
<evidence type="ECO:0000256" key="6">
    <source>
        <dbReference type="PIRSR" id="PIRSR609118-1"/>
    </source>
</evidence>
<dbReference type="GO" id="GO:0005544">
    <property type="term" value="F:calcium-dependent phospholipid binding"/>
    <property type="evidence" value="ECO:0007669"/>
    <property type="project" value="UniProtKB-KW"/>
</dbReference>
<feature type="binding site" evidence="6">
    <location>
        <position position="296"/>
    </location>
    <ligand>
        <name>Ca(2+)</name>
        <dbReference type="ChEBI" id="CHEBI:29108"/>
        <label>1</label>
    </ligand>
</feature>
<dbReference type="FunFam" id="1.10.220.10:FF:000001">
    <property type="entry name" value="Annexin"/>
    <property type="match status" value="1"/>
</dbReference>
<dbReference type="GO" id="GO:0006950">
    <property type="term" value="P:response to stress"/>
    <property type="evidence" value="ECO:0007669"/>
    <property type="project" value="UniProtKB-ARBA"/>
</dbReference>
<keyword evidence="2 7" id="KW-0677">Repeat</keyword>
<feature type="binding site" evidence="6">
    <location>
        <position position="298"/>
    </location>
    <ligand>
        <name>Ca(2+)</name>
        <dbReference type="ChEBI" id="CHEBI:29108"/>
        <label>3</label>
    </ligand>
</feature>
<dbReference type="Pfam" id="PF00191">
    <property type="entry name" value="Annexin"/>
    <property type="match status" value="4"/>
</dbReference>
<dbReference type="PROSITE" id="PS00223">
    <property type="entry name" value="ANNEXIN_1"/>
    <property type="match status" value="1"/>
</dbReference>
<name>Q2XTE7_SOLTU</name>
<evidence type="ECO:0000256" key="5">
    <source>
        <dbReference type="ARBA" id="ARBA00023302"/>
    </source>
</evidence>
<evidence type="ECO:0000256" key="3">
    <source>
        <dbReference type="ARBA" id="ARBA00022837"/>
    </source>
</evidence>
<dbReference type="FunFam" id="1.10.220.10:FF:000006">
    <property type="entry name" value="Annexin"/>
    <property type="match status" value="1"/>
</dbReference>
<keyword evidence="1 6" id="KW-0479">Metal-binding</keyword>
<dbReference type="EMBL" id="DQ252486">
    <property type="protein sequence ID" value="ABB55363.1"/>
    <property type="molecule type" value="mRNA"/>
</dbReference>
<dbReference type="KEGG" id="sot:102598404"/>
<dbReference type="FunFam" id="1.10.220.10:FF:000009">
    <property type="entry name" value="Annexin"/>
    <property type="match status" value="1"/>
</dbReference>
<dbReference type="PRINTS" id="PR00196">
    <property type="entry name" value="ANNEXIN"/>
</dbReference>
<dbReference type="InterPro" id="IPR009118">
    <property type="entry name" value="AnnexinD_plant"/>
</dbReference>
<dbReference type="PRINTS" id="PR01814">
    <property type="entry name" value="ANNEXINPLANT"/>
</dbReference>
<keyword evidence="5 7" id="KW-0111">Calcium/phospholipid-binding</keyword>
<dbReference type="PROSITE" id="PS51897">
    <property type="entry name" value="ANNEXIN_2"/>
    <property type="match status" value="4"/>
</dbReference>
<dbReference type="RefSeq" id="NP_001274782.1">
    <property type="nucleotide sequence ID" value="NM_001287853.1"/>
</dbReference>
<evidence type="ECO:0000256" key="4">
    <source>
        <dbReference type="ARBA" id="ARBA00023216"/>
    </source>
</evidence>
<reference evidence="8" key="1">
    <citation type="submission" date="2005-10" db="EMBL/GenBank/DDBJ databases">
        <title>Full length sequencing of Solanum tuberosum cv Kuras genes.</title>
        <authorList>
            <person name="Nielsen H.V."/>
            <person name="Nielsen K.L."/>
            <person name="Emmersen J.M.G."/>
        </authorList>
    </citation>
    <scope>NUCLEOTIDE SEQUENCE</scope>
</reference>
<dbReference type="InterPro" id="IPR037104">
    <property type="entry name" value="Annexin_sf"/>
</dbReference>
<feature type="binding site" evidence="6">
    <location>
        <position position="299"/>
    </location>
    <ligand>
        <name>Ca(2+)</name>
        <dbReference type="ChEBI" id="CHEBI:29108"/>
        <label>1</label>
    </ligand>
</feature>
<evidence type="ECO:0000256" key="1">
    <source>
        <dbReference type="ARBA" id="ARBA00022723"/>
    </source>
</evidence>
<feature type="binding site" evidence="6">
    <location>
        <position position="258"/>
    </location>
    <ligand>
        <name>Ca(2+)</name>
        <dbReference type="ChEBI" id="CHEBI:29108"/>
        <label>1</label>
    </ligand>
</feature>
<proteinExistence type="evidence at transcript level"/>
<dbReference type="SUPFAM" id="SSF47874">
    <property type="entry name" value="Annexin"/>
    <property type="match status" value="1"/>
</dbReference>
<dbReference type="AlphaFoldDB" id="Q2XTE7"/>
<evidence type="ECO:0000313" key="8">
    <source>
        <dbReference type="EMBL" id="ABB55363.1"/>
    </source>
</evidence>
<protein>
    <recommendedName>
        <fullName evidence="7">Annexin</fullName>
    </recommendedName>
</protein>
<sequence length="316" mass="35931">MASLTVPAEVPSVAEDCEQLRSAFKGWGTNEKLIISILAHRNAAQRKLIRQTYAETFGEDLLKEIGTGRNLTHDFEKLVLIWTLDPSERDAYLAKEATKRWTKSNFVLVEIACTRSPKELVLAREAYHARNKKSLEEDVAYHTTGDHRKLLVPLVSSYRYGGDEVDLRLAKAESKVLHEKISDKAYSDDEVIRILATRSKAQLNATLNHYKDEYGEDILKQLEDEDEFVALLRATIKGLVYPEHYFVEVLRDAINRRGTEEDHLSRVIATRAEVDLKTIANEYQKRDSIPLGRAIAKDTGGDYENMLVALLGQEEE</sequence>
<feature type="binding site" evidence="6">
    <location>
        <position position="254"/>
    </location>
    <ligand>
        <name>Ca(2+)</name>
        <dbReference type="ChEBI" id="CHEBI:29108"/>
        <label>1</label>
    </ligand>
</feature>
<accession>Q2XTE7</accession>
<dbReference type="SMART" id="SM00335">
    <property type="entry name" value="ANX"/>
    <property type="match status" value="4"/>
</dbReference>
<feature type="binding site" evidence="6">
    <location>
        <position position="28"/>
    </location>
    <ligand>
        <name>Ca(2+)</name>
        <dbReference type="ChEBI" id="CHEBI:29108"/>
        <label>1</label>
    </ligand>
</feature>
<dbReference type="PANTHER" id="PTHR10502">
    <property type="entry name" value="ANNEXIN"/>
    <property type="match status" value="1"/>
</dbReference>
<organism evidence="8">
    <name type="scientific">Solanum tuberosum</name>
    <name type="common">Potato</name>
    <dbReference type="NCBI Taxonomy" id="4113"/>
    <lineage>
        <taxon>Eukaryota</taxon>
        <taxon>Viridiplantae</taxon>
        <taxon>Streptophyta</taxon>
        <taxon>Embryophyta</taxon>
        <taxon>Tracheophyta</taxon>
        <taxon>Spermatophyta</taxon>
        <taxon>Magnoliopsida</taxon>
        <taxon>eudicotyledons</taxon>
        <taxon>Gunneridae</taxon>
        <taxon>Pentapetalae</taxon>
        <taxon>asterids</taxon>
        <taxon>lamiids</taxon>
        <taxon>Solanales</taxon>
        <taxon>Solanaceae</taxon>
        <taxon>Solanoideae</taxon>
        <taxon>Solaneae</taxon>
        <taxon>Solanum</taxon>
    </lineage>
</organism>
<feature type="binding site" evidence="6">
    <location>
        <position position="256"/>
    </location>
    <ligand>
        <name>Ca(2+)</name>
        <dbReference type="ChEBI" id="CHEBI:29108"/>
        <label>1</label>
    </ligand>
</feature>
<evidence type="ECO:0000256" key="7">
    <source>
        <dbReference type="RuleBase" id="RU003540"/>
    </source>
</evidence>
<dbReference type="PANTHER" id="PTHR10502:SF104">
    <property type="entry name" value="ANNEXIN D1"/>
    <property type="match status" value="1"/>
</dbReference>
<dbReference type="OrthoDB" id="37886at2759"/>
<keyword evidence="4 7" id="KW-0041">Annexin</keyword>
<dbReference type="InterPro" id="IPR018252">
    <property type="entry name" value="Annexin_repeat_CS"/>
</dbReference>
<feature type="binding site" evidence="6">
    <location>
        <position position="26"/>
    </location>
    <ligand>
        <name>Ca(2+)</name>
        <dbReference type="ChEBI" id="CHEBI:29108"/>
        <label>1</label>
    </ligand>
</feature>
<dbReference type="InterPro" id="IPR018502">
    <property type="entry name" value="Annexin_repeat"/>
</dbReference>
<dbReference type="GO" id="GO:0005509">
    <property type="term" value="F:calcium ion binding"/>
    <property type="evidence" value="ECO:0007669"/>
    <property type="project" value="InterPro"/>
</dbReference>
<evidence type="ECO:0000256" key="2">
    <source>
        <dbReference type="ARBA" id="ARBA00022737"/>
    </source>
</evidence>
<comment type="similarity">
    <text evidence="7">Belongs to the annexin family.</text>
</comment>
<dbReference type="GeneID" id="102598404"/>
<dbReference type="Gene3D" id="1.10.220.10">
    <property type="entry name" value="Annexin"/>
    <property type="match status" value="4"/>
</dbReference>
<dbReference type="FunFam" id="1.10.220.10:FF:000008">
    <property type="entry name" value="Annexin"/>
    <property type="match status" value="1"/>
</dbReference>
<keyword evidence="3 6" id="KW-0106">Calcium</keyword>
<dbReference type="InterPro" id="IPR001464">
    <property type="entry name" value="Annexin"/>
</dbReference>